<dbReference type="InterPro" id="IPR041492">
    <property type="entry name" value="HAD_2"/>
</dbReference>
<keyword evidence="4" id="KW-0460">Magnesium</keyword>
<proteinExistence type="inferred from homology"/>
<dbReference type="Gene3D" id="1.10.150.240">
    <property type="entry name" value="Putative phosphatase, domain 2"/>
    <property type="match status" value="1"/>
</dbReference>
<comment type="similarity">
    <text evidence="2">Belongs to the HAD-like hydrolase superfamily. CbbY/CbbZ/Gph/YieH family.</text>
</comment>
<evidence type="ECO:0000256" key="2">
    <source>
        <dbReference type="ARBA" id="ARBA00006171"/>
    </source>
</evidence>
<comment type="caution">
    <text evidence="6">The sequence shown here is derived from an EMBL/GenBank/DDBJ whole genome shotgun (WGS) entry which is preliminary data.</text>
</comment>
<dbReference type="InterPro" id="IPR023198">
    <property type="entry name" value="PGP-like_dom2"/>
</dbReference>
<dbReference type="SFLD" id="SFLDS00003">
    <property type="entry name" value="Haloacid_Dehalogenase"/>
    <property type="match status" value="1"/>
</dbReference>
<dbReference type="SFLD" id="SFLDG01129">
    <property type="entry name" value="C1.5:_HAD__Beta-PGM__Phosphata"/>
    <property type="match status" value="1"/>
</dbReference>
<name>A0ABV1IEQ2_9ACTN</name>
<evidence type="ECO:0000256" key="5">
    <source>
        <dbReference type="ARBA" id="ARBA00023277"/>
    </source>
</evidence>
<dbReference type="NCBIfam" id="TIGR01509">
    <property type="entry name" value="HAD-SF-IA-v3"/>
    <property type="match status" value="1"/>
</dbReference>
<keyword evidence="7" id="KW-1185">Reference proteome</keyword>
<keyword evidence="5" id="KW-0119">Carbohydrate metabolism</keyword>
<evidence type="ECO:0000256" key="3">
    <source>
        <dbReference type="ARBA" id="ARBA00022723"/>
    </source>
</evidence>
<gene>
    <name evidence="6" type="ORF">AAAT05_03295</name>
</gene>
<evidence type="ECO:0000256" key="4">
    <source>
        <dbReference type="ARBA" id="ARBA00022842"/>
    </source>
</evidence>
<dbReference type="InterPro" id="IPR036412">
    <property type="entry name" value="HAD-like_sf"/>
</dbReference>
<reference evidence="6 7" key="1">
    <citation type="submission" date="2024-04" db="EMBL/GenBank/DDBJ databases">
        <title>Human intestinal bacterial collection.</title>
        <authorList>
            <person name="Pauvert C."/>
            <person name="Hitch T.C.A."/>
            <person name="Clavel T."/>
        </authorList>
    </citation>
    <scope>NUCLEOTIDE SEQUENCE [LARGE SCALE GENOMIC DNA]</scope>
    <source>
        <strain evidence="6 7">CLA-AA-H197</strain>
    </source>
</reference>
<dbReference type="PANTHER" id="PTHR46193">
    <property type="entry name" value="6-PHOSPHOGLUCONATE PHOSPHATASE"/>
    <property type="match status" value="1"/>
</dbReference>
<dbReference type="Proteomes" id="UP001478817">
    <property type="component" value="Unassembled WGS sequence"/>
</dbReference>
<comment type="cofactor">
    <cofactor evidence="1">
        <name>Mg(2+)</name>
        <dbReference type="ChEBI" id="CHEBI:18420"/>
    </cofactor>
</comment>
<dbReference type="PRINTS" id="PR00413">
    <property type="entry name" value="HADHALOGNASE"/>
</dbReference>
<dbReference type="Pfam" id="PF13419">
    <property type="entry name" value="HAD_2"/>
    <property type="match status" value="1"/>
</dbReference>
<dbReference type="InterPro" id="IPR006439">
    <property type="entry name" value="HAD-SF_hydro_IA"/>
</dbReference>
<dbReference type="SUPFAM" id="SSF56784">
    <property type="entry name" value="HAD-like"/>
    <property type="match status" value="1"/>
</dbReference>
<dbReference type="EMBL" id="JBBNGS010000004">
    <property type="protein sequence ID" value="MEQ2637368.1"/>
    <property type="molecule type" value="Genomic_DNA"/>
</dbReference>
<dbReference type="InterPro" id="IPR023214">
    <property type="entry name" value="HAD_sf"/>
</dbReference>
<dbReference type="Gene3D" id="3.40.50.1000">
    <property type="entry name" value="HAD superfamily/HAD-like"/>
    <property type="match status" value="1"/>
</dbReference>
<keyword evidence="3" id="KW-0479">Metal-binding</keyword>
<dbReference type="PANTHER" id="PTHR46193:SF18">
    <property type="entry name" value="HEXITOL PHOSPHATASE B"/>
    <property type="match status" value="1"/>
</dbReference>
<evidence type="ECO:0000313" key="6">
    <source>
        <dbReference type="EMBL" id="MEQ2637368.1"/>
    </source>
</evidence>
<dbReference type="RefSeq" id="WP_349181848.1">
    <property type="nucleotide sequence ID" value="NZ_JBBNGS010000004.1"/>
</dbReference>
<dbReference type="SFLD" id="SFLDG01135">
    <property type="entry name" value="C1.5.6:_HAD__Beta-PGM__Phospha"/>
    <property type="match status" value="1"/>
</dbReference>
<evidence type="ECO:0000313" key="7">
    <source>
        <dbReference type="Proteomes" id="UP001478817"/>
    </source>
</evidence>
<sequence>MRYEAIIFDKDGVLVDTEPFYDRRRREFFAEAGIDDSAFPSFYGSNNEVIWKTAVPDDPAKREALYQRFRSRFANDPVPYTQLCVPRMREVLQMCRARGLKTGLASAGPSWVIDSFLEQLNLASAFDATLSGEDCAANKPAPDIYLAAMRRLGVSPCRTLVVEDSPLGIRAAHEAGATVCAVMPPSAPELDQSLADVRLGPLAALLDWLPSAF</sequence>
<evidence type="ECO:0000256" key="1">
    <source>
        <dbReference type="ARBA" id="ARBA00001946"/>
    </source>
</evidence>
<organism evidence="6 7">
    <name type="scientific">Paratractidigestivibacter faecalis</name>
    <dbReference type="NCBI Taxonomy" id="2292441"/>
    <lineage>
        <taxon>Bacteria</taxon>
        <taxon>Bacillati</taxon>
        <taxon>Actinomycetota</taxon>
        <taxon>Coriobacteriia</taxon>
        <taxon>Coriobacteriales</taxon>
        <taxon>Atopobiaceae</taxon>
        <taxon>Paratractidigestivibacter</taxon>
    </lineage>
</organism>
<accession>A0ABV1IEQ2</accession>
<dbReference type="CDD" id="cd07505">
    <property type="entry name" value="HAD_BPGM-like"/>
    <property type="match status" value="1"/>
</dbReference>
<protein>
    <submittedName>
        <fullName evidence="6">HAD family phosphatase</fullName>
    </submittedName>
</protein>
<dbReference type="InterPro" id="IPR051600">
    <property type="entry name" value="Beta-PGM-like"/>
</dbReference>